<dbReference type="InterPro" id="IPR014710">
    <property type="entry name" value="RmlC-like_jellyroll"/>
</dbReference>
<dbReference type="EMBL" id="SLXM01000003">
    <property type="protein sequence ID" value="TCP25904.1"/>
    <property type="molecule type" value="Genomic_DNA"/>
</dbReference>
<dbReference type="Pfam" id="PF00027">
    <property type="entry name" value="cNMP_binding"/>
    <property type="match status" value="1"/>
</dbReference>
<protein>
    <submittedName>
        <fullName evidence="2">CRP-like cAMP-binding protein</fullName>
    </submittedName>
</protein>
<dbReference type="InterPro" id="IPR000595">
    <property type="entry name" value="cNMP-bd_dom"/>
</dbReference>
<dbReference type="AlphaFoldDB" id="A0A4R2NWD6"/>
<dbReference type="InterPro" id="IPR018490">
    <property type="entry name" value="cNMP-bd_dom_sf"/>
</dbReference>
<accession>A0A4R2NWD6</accession>
<dbReference type="OrthoDB" id="758145at2"/>
<evidence type="ECO:0000313" key="3">
    <source>
        <dbReference type="Proteomes" id="UP000294564"/>
    </source>
</evidence>
<evidence type="ECO:0000313" key="2">
    <source>
        <dbReference type="EMBL" id="TCP25904.1"/>
    </source>
</evidence>
<name>A0A4R2NWD6_9FLAO</name>
<dbReference type="RefSeq" id="WP_132794288.1">
    <property type="nucleotide sequence ID" value="NZ_SLXM01000003.1"/>
</dbReference>
<dbReference type="SUPFAM" id="SSF51206">
    <property type="entry name" value="cAMP-binding domain-like"/>
    <property type="match status" value="1"/>
</dbReference>
<dbReference type="PROSITE" id="PS50042">
    <property type="entry name" value="CNMP_BINDING_3"/>
    <property type="match status" value="1"/>
</dbReference>
<gene>
    <name evidence="2" type="ORF">EV195_103266</name>
</gene>
<comment type="caution">
    <text evidence="2">The sequence shown here is derived from an EMBL/GenBank/DDBJ whole genome shotgun (WGS) entry which is preliminary data.</text>
</comment>
<dbReference type="Proteomes" id="UP000294564">
    <property type="component" value="Unassembled WGS sequence"/>
</dbReference>
<proteinExistence type="predicted"/>
<reference evidence="2 3" key="1">
    <citation type="submission" date="2019-03" db="EMBL/GenBank/DDBJ databases">
        <title>Genomic Encyclopedia of Type Strains, Phase IV (KMG-IV): sequencing the most valuable type-strain genomes for metagenomic binning, comparative biology and taxonomic classification.</title>
        <authorList>
            <person name="Goeker M."/>
        </authorList>
    </citation>
    <scope>NUCLEOTIDE SEQUENCE [LARGE SCALE GENOMIC DNA]</scope>
    <source>
        <strain evidence="2 3">DSM 14836</strain>
    </source>
</reference>
<feature type="domain" description="Cyclic nucleotide-binding" evidence="1">
    <location>
        <begin position="26"/>
        <end position="135"/>
    </location>
</feature>
<dbReference type="Gene3D" id="2.60.120.10">
    <property type="entry name" value="Jelly Rolls"/>
    <property type="match status" value="1"/>
</dbReference>
<keyword evidence="3" id="KW-1185">Reference proteome</keyword>
<dbReference type="CDD" id="cd00038">
    <property type="entry name" value="CAP_ED"/>
    <property type="match status" value="1"/>
</dbReference>
<organism evidence="2 3">
    <name type="scientific">Tenacibaculum skagerrakense</name>
    <dbReference type="NCBI Taxonomy" id="186571"/>
    <lineage>
        <taxon>Bacteria</taxon>
        <taxon>Pseudomonadati</taxon>
        <taxon>Bacteroidota</taxon>
        <taxon>Flavobacteriia</taxon>
        <taxon>Flavobacteriales</taxon>
        <taxon>Flavobacteriaceae</taxon>
        <taxon>Tenacibaculum</taxon>
    </lineage>
</organism>
<sequence>MEIDIHFKSYLVDIIKDDSLVEFIPEIAASFQTKTLKRNYYLVKQGNICEHFCYLHKGVLQHTIEVNEEEKTTYLALKNSSTSSLKSFLNNTPSNKSIRALSDCELKVIDNNNFQRLMKNNSAFHRFYYNLLENQIFKIDDYRVDLLTNSPEQRYAKLLKQEPDLLQKVPVKYLASFLGISSRHMSRIRKNIK</sequence>
<evidence type="ECO:0000259" key="1">
    <source>
        <dbReference type="PROSITE" id="PS50042"/>
    </source>
</evidence>